<dbReference type="Proteomes" id="UP000015347">
    <property type="component" value="Unassembled WGS sequence"/>
</dbReference>
<dbReference type="EMBL" id="APVH01000035">
    <property type="protein sequence ID" value="EPX79731.1"/>
    <property type="molecule type" value="Genomic_DNA"/>
</dbReference>
<gene>
    <name evidence="3" type="ORF">Salmuc_05674</name>
</gene>
<keyword evidence="2" id="KW-0812">Transmembrane</keyword>
<feature type="transmembrane region" description="Helical" evidence="2">
    <location>
        <begin position="42"/>
        <end position="60"/>
    </location>
</feature>
<feature type="region of interest" description="Disordered" evidence="1">
    <location>
        <begin position="63"/>
        <end position="103"/>
    </location>
</feature>
<evidence type="ECO:0000313" key="4">
    <source>
        <dbReference type="Proteomes" id="UP000015347"/>
    </source>
</evidence>
<keyword evidence="4" id="KW-1185">Reference proteome</keyword>
<dbReference type="HOGENOM" id="CLU_2261839_0_0_5"/>
<sequence>MAGFTPGPLFKAPGSYFGANAPADGTLPAEPAPLEETGSGPGIYVLVALVLAFVAAILRIRRKRRRKRRSTRRQDRRIAKQENPPTYARHPRRRRKRRVYQGA</sequence>
<evidence type="ECO:0008006" key="5">
    <source>
        <dbReference type="Google" id="ProtNLM"/>
    </source>
</evidence>
<evidence type="ECO:0000256" key="2">
    <source>
        <dbReference type="SAM" id="Phobius"/>
    </source>
</evidence>
<evidence type="ECO:0000313" key="3">
    <source>
        <dbReference type="EMBL" id="EPX79731.1"/>
    </source>
</evidence>
<reference evidence="4" key="1">
    <citation type="journal article" date="2014" name="Stand. Genomic Sci.">
        <title>Genome sequence of the exopolysaccharide-producing Salipiger mucosus type strain (DSM 16094(T)), a moderately halophilic member of the Roseobacter clade.</title>
        <authorList>
            <person name="Riedel T."/>
            <person name="Spring S."/>
            <person name="Fiebig A."/>
            <person name="Petersen J."/>
            <person name="Kyrpides N.C."/>
            <person name="Goker M."/>
            <person name="Klenk H.P."/>
        </authorList>
    </citation>
    <scope>NUCLEOTIDE SEQUENCE [LARGE SCALE GENOMIC DNA]</scope>
    <source>
        <strain evidence="4">DSM 16094</strain>
    </source>
</reference>
<dbReference type="AlphaFoldDB" id="S9QE58"/>
<name>S9QE58_9RHOB</name>
<proteinExistence type="predicted"/>
<evidence type="ECO:0000256" key="1">
    <source>
        <dbReference type="SAM" id="MobiDB-lite"/>
    </source>
</evidence>
<keyword evidence="2" id="KW-1133">Transmembrane helix</keyword>
<protein>
    <recommendedName>
        <fullName evidence="5">LPXTG cell wall anchor domain-containing protein</fullName>
    </recommendedName>
</protein>
<accession>S9QE58</accession>
<comment type="caution">
    <text evidence="3">The sequence shown here is derived from an EMBL/GenBank/DDBJ whole genome shotgun (WGS) entry which is preliminary data.</text>
</comment>
<organism evidence="3 4">
    <name type="scientific">Salipiger mucosus DSM 16094</name>
    <dbReference type="NCBI Taxonomy" id="1123237"/>
    <lineage>
        <taxon>Bacteria</taxon>
        <taxon>Pseudomonadati</taxon>
        <taxon>Pseudomonadota</taxon>
        <taxon>Alphaproteobacteria</taxon>
        <taxon>Rhodobacterales</taxon>
        <taxon>Roseobacteraceae</taxon>
        <taxon>Salipiger</taxon>
    </lineage>
</organism>
<keyword evidence="2" id="KW-0472">Membrane</keyword>
<feature type="compositionally biased region" description="Basic residues" evidence="1">
    <location>
        <begin position="89"/>
        <end position="103"/>
    </location>
</feature>